<reference evidence="4 5" key="1">
    <citation type="submission" date="2014-12" db="EMBL/GenBank/DDBJ databases">
        <title>Genome sequencing of Chryseobacterium taiwanense TPW19.</title>
        <authorList>
            <person name="Tan P.W."/>
            <person name="Chan K.-G."/>
        </authorList>
    </citation>
    <scope>NUCLEOTIDE SEQUENCE [LARGE SCALE GENOMIC DNA]</scope>
    <source>
        <strain evidence="4 5">TPW19</strain>
    </source>
</reference>
<dbReference type="Proteomes" id="UP000031167">
    <property type="component" value="Unassembled WGS sequence"/>
</dbReference>
<evidence type="ECO:0000256" key="1">
    <source>
        <dbReference type="ARBA" id="ARBA00022729"/>
    </source>
</evidence>
<organism evidence="4 5">
    <name type="scientific">Chryseobacterium taiwanense</name>
    <dbReference type="NCBI Taxonomy" id="363331"/>
    <lineage>
        <taxon>Bacteria</taxon>
        <taxon>Pseudomonadati</taxon>
        <taxon>Bacteroidota</taxon>
        <taxon>Flavobacteriia</taxon>
        <taxon>Flavobacteriales</taxon>
        <taxon>Weeksellaceae</taxon>
        <taxon>Chryseobacterium group</taxon>
        <taxon>Chryseobacterium</taxon>
    </lineage>
</organism>
<feature type="signal peptide" evidence="2">
    <location>
        <begin position="1"/>
        <end position="18"/>
    </location>
</feature>
<dbReference type="PROSITE" id="PS50093">
    <property type="entry name" value="PKD"/>
    <property type="match status" value="1"/>
</dbReference>
<dbReference type="InterPro" id="IPR035986">
    <property type="entry name" value="PKD_dom_sf"/>
</dbReference>
<gene>
    <name evidence="4" type="ORF">RM51_02130</name>
</gene>
<evidence type="ECO:0000256" key="2">
    <source>
        <dbReference type="SAM" id="SignalP"/>
    </source>
</evidence>
<dbReference type="GO" id="GO:0016788">
    <property type="term" value="F:hydrolase activity, acting on ester bonds"/>
    <property type="evidence" value="ECO:0007669"/>
    <property type="project" value="UniProtKB-ARBA"/>
</dbReference>
<dbReference type="InterPro" id="IPR000601">
    <property type="entry name" value="PKD_dom"/>
</dbReference>
<comment type="caution">
    <text evidence="4">The sequence shown here is derived from an EMBL/GenBank/DDBJ whole genome shotgun (WGS) entry which is preliminary data.</text>
</comment>
<dbReference type="OrthoDB" id="7443339at2"/>
<dbReference type="InterPro" id="IPR036514">
    <property type="entry name" value="SGNH_hydro_sf"/>
</dbReference>
<evidence type="ECO:0000259" key="3">
    <source>
        <dbReference type="PROSITE" id="PS50093"/>
    </source>
</evidence>
<sequence length="417" mass="46725">MKKTLLLLLLTSLAFVFGQTTKKVFFVGNSYTYYNDLPVLIASIATSTGDVLTHQSHTPGGSTLQDHVNNQNVLSTIGLGNWDYVVLQEQSQLPSFPLTQVQTDVFPFAQQLSTLVNTQNPCGNVIFYMTWGRKFGDQSNCASLPYICTYEGMDDKLYDRYMQMATDNESLVSPVGKVWRTIRTQYPSLELYSSDESHPSYLGSMAAAYTFYTIIFKKDPTLATFSGNLSTSEASILKNTVKNVVFDHMDTWLVPANDVHSQFSYTYPSSQNVQFTNQTQNATSFLWSFGDGTTSILENPQHSYTTPGNYTVSLTTNACGGNSTKTKYLTVNNLSTLENSKNIVQIYPNPTHNFINIITNSEFSLVSLKDASGRIVNYNLRKTESGYSISLQHLPSGVYLLQYKIDEKEYTKKIIKK</sequence>
<dbReference type="EMBL" id="JWTA01000002">
    <property type="protein sequence ID" value="KIC64736.1"/>
    <property type="molecule type" value="Genomic_DNA"/>
</dbReference>
<dbReference type="STRING" id="363331.RM51_02130"/>
<keyword evidence="5" id="KW-1185">Reference proteome</keyword>
<dbReference type="Pfam" id="PF18911">
    <property type="entry name" value="PKD_4"/>
    <property type="match status" value="1"/>
</dbReference>
<dbReference type="CDD" id="cd00146">
    <property type="entry name" value="PKD"/>
    <property type="match status" value="1"/>
</dbReference>
<dbReference type="InterPro" id="IPR013783">
    <property type="entry name" value="Ig-like_fold"/>
</dbReference>
<feature type="domain" description="PKD" evidence="3">
    <location>
        <begin position="277"/>
        <end position="331"/>
    </location>
</feature>
<evidence type="ECO:0000313" key="5">
    <source>
        <dbReference type="Proteomes" id="UP000031167"/>
    </source>
</evidence>
<protein>
    <recommendedName>
        <fullName evidence="3">PKD domain-containing protein</fullName>
    </recommendedName>
</protein>
<accession>A0A0B4DDK3</accession>
<dbReference type="AlphaFoldDB" id="A0A0B4DDK3"/>
<dbReference type="InterPro" id="IPR022409">
    <property type="entry name" value="PKD/Chitinase_dom"/>
</dbReference>
<dbReference type="InterPro" id="IPR026444">
    <property type="entry name" value="Secre_tail"/>
</dbReference>
<feature type="chain" id="PRO_5002088999" description="PKD domain-containing protein" evidence="2">
    <location>
        <begin position="19"/>
        <end position="417"/>
    </location>
</feature>
<dbReference type="SMART" id="SM00089">
    <property type="entry name" value="PKD"/>
    <property type="match status" value="1"/>
</dbReference>
<dbReference type="NCBIfam" id="TIGR04183">
    <property type="entry name" value="Por_Secre_tail"/>
    <property type="match status" value="1"/>
</dbReference>
<evidence type="ECO:0000313" key="4">
    <source>
        <dbReference type="EMBL" id="KIC64736.1"/>
    </source>
</evidence>
<keyword evidence="1 2" id="KW-0732">Signal</keyword>
<dbReference type="Gene3D" id="2.60.40.10">
    <property type="entry name" value="Immunoglobulins"/>
    <property type="match status" value="1"/>
</dbReference>
<dbReference type="SUPFAM" id="SSF49299">
    <property type="entry name" value="PKD domain"/>
    <property type="match status" value="1"/>
</dbReference>
<dbReference type="Gene3D" id="3.40.50.1110">
    <property type="entry name" value="SGNH hydrolase"/>
    <property type="match status" value="1"/>
</dbReference>
<dbReference type="RefSeq" id="WP_039364659.1">
    <property type="nucleotide sequence ID" value="NZ_JWTA01000002.1"/>
</dbReference>
<proteinExistence type="predicted"/>
<dbReference type="Pfam" id="PF18962">
    <property type="entry name" value="Por_Secre_tail"/>
    <property type="match status" value="1"/>
</dbReference>
<name>A0A0B4DDK3_9FLAO</name>